<dbReference type="EMBL" id="JAFJZO010000015">
    <property type="protein sequence ID" value="KAG5509041.1"/>
    <property type="molecule type" value="Genomic_DNA"/>
</dbReference>
<feature type="compositionally biased region" description="Polar residues" evidence="1">
    <location>
        <begin position="214"/>
        <end position="224"/>
    </location>
</feature>
<evidence type="ECO:0000256" key="1">
    <source>
        <dbReference type="SAM" id="MobiDB-lite"/>
    </source>
</evidence>
<keyword evidence="3" id="KW-1185">Reference proteome</keyword>
<gene>
    <name evidence="2" type="ORF">JKF63_06049</name>
</gene>
<evidence type="ECO:0000313" key="3">
    <source>
        <dbReference type="Proteomes" id="UP000674318"/>
    </source>
</evidence>
<dbReference type="RefSeq" id="XP_067758348.1">
    <property type="nucleotide sequence ID" value="XM_067902001.1"/>
</dbReference>
<reference evidence="2 3" key="1">
    <citation type="submission" date="2021-02" db="EMBL/GenBank/DDBJ databases">
        <title>Porcisia hertigi Genome sequencing and assembly.</title>
        <authorList>
            <person name="Almutairi H."/>
            <person name="Gatherer D."/>
        </authorList>
    </citation>
    <scope>NUCLEOTIDE SEQUENCE [LARGE SCALE GENOMIC DNA]</scope>
    <source>
        <strain evidence="2 3">C119</strain>
    </source>
</reference>
<evidence type="ECO:0008006" key="4">
    <source>
        <dbReference type="Google" id="ProtNLM"/>
    </source>
</evidence>
<proteinExistence type="predicted"/>
<dbReference type="KEGG" id="phet:94292078"/>
<name>A0A836ICY4_9TRYP</name>
<comment type="caution">
    <text evidence="2">The sequence shown here is derived from an EMBL/GenBank/DDBJ whole genome shotgun (WGS) entry which is preliminary data.</text>
</comment>
<organism evidence="2 3">
    <name type="scientific">Porcisia hertigi</name>
    <dbReference type="NCBI Taxonomy" id="2761500"/>
    <lineage>
        <taxon>Eukaryota</taxon>
        <taxon>Discoba</taxon>
        <taxon>Euglenozoa</taxon>
        <taxon>Kinetoplastea</taxon>
        <taxon>Metakinetoplastina</taxon>
        <taxon>Trypanosomatida</taxon>
        <taxon>Trypanosomatidae</taxon>
        <taxon>Leishmaniinae</taxon>
        <taxon>Porcisia</taxon>
    </lineage>
</organism>
<sequence>MKAANTPTAAAQAKAAAQAEAAAATAAMHSSRAFLEYGASLYEVYTHLPEDATARLPHTRYADYLHHFGFSIERESKIGDASVTAVAAAAHHKGKSHAKTQAPRGDGWGMGVDVVSPCDPDGVAGWGLPEALRAEADSQCCAVGALRDATEWTVIAEQLAAPFMTVTWRQTATQCAIKKARCVYMWLCSHMTLQTAVPEAEVETNVNREKASVSGRSASQQSASLPRKSPRVARKVKDVATSLEPADPPDALLVSLQTRCASAPLLATVYMRMLASVGVSCEVVVGQLKGAAPEESFEWSWNIVAIDGKQYLVDVSAALSNGVLRRSPSPTDASASEVSLEANKGHRGANASFRGKAAAPLPTFSLEAGTLPSNESVQLLPFSPEGMRRNFFFFAHPTAFLVSHLPTDPAKTLVQTTAMLAEQWAQQPRPTPALYHYGLQLASHQTRSVVVATKTPVYISLVNPNSSKVELCCVLYAGTLQSLPEDLSKTTPLGAEWVWHQREESTSTDTFTLTVPQPGYYVVVLGARPIRADPYSAAITLPGETAFTPVVSYEIRIGFTLKNSPVLPRQYLSPSVCRLIAPLCSQLLPGKNHFCVMPSCSNVLAVAVVNYAVSTATRTLLAFLPFQPYRAAFEGPVDVRVGDNVEVWVLYGAPDRHGQPLRQRVALAAPPEPPVSPSASTPSIAGSKLVDKKKKGAAALEQQQQIAAETQLTLLVEALRRGEVFQRCFGGIEVRHFLSPAVVDVIEPQPTVEQEQGNTLRQLVGVTSALFCEADEIVRHQPDPVGGYFRRVTSSASRS</sequence>
<evidence type="ECO:0000313" key="2">
    <source>
        <dbReference type="EMBL" id="KAG5509041.1"/>
    </source>
</evidence>
<dbReference type="PANTHER" id="PTHR46333">
    <property type="entry name" value="CYTOKINESIS PROTEIN 3"/>
    <property type="match status" value="1"/>
</dbReference>
<dbReference type="InterPro" id="IPR052557">
    <property type="entry name" value="CAP/Cytokinesis_protein"/>
</dbReference>
<feature type="region of interest" description="Disordered" evidence="1">
    <location>
        <begin position="207"/>
        <end position="231"/>
    </location>
</feature>
<dbReference type="GeneID" id="94292078"/>
<accession>A0A836ICY4</accession>
<dbReference type="PANTHER" id="PTHR46333:SF2">
    <property type="entry name" value="CYTOKINESIS PROTEIN 3"/>
    <property type="match status" value="1"/>
</dbReference>
<protein>
    <recommendedName>
        <fullName evidence="4">Transglutaminase-like domain-containing protein</fullName>
    </recommendedName>
</protein>
<dbReference type="AlphaFoldDB" id="A0A836ICY4"/>
<dbReference type="Proteomes" id="UP000674318">
    <property type="component" value="Unassembled WGS sequence"/>
</dbReference>
<dbReference type="GO" id="GO:0005737">
    <property type="term" value="C:cytoplasm"/>
    <property type="evidence" value="ECO:0007669"/>
    <property type="project" value="TreeGrafter"/>
</dbReference>
<dbReference type="OrthoDB" id="272412at2759"/>